<dbReference type="InterPro" id="IPR029063">
    <property type="entry name" value="SAM-dependent_MTases_sf"/>
</dbReference>
<accession>A0A5D9CCD8</accession>
<feature type="binding site" evidence="5">
    <location>
        <position position="234"/>
    </location>
    <ligand>
        <name>S-adenosyl-L-methionine</name>
        <dbReference type="ChEBI" id="CHEBI:59789"/>
    </ligand>
</feature>
<evidence type="ECO:0000313" key="7">
    <source>
        <dbReference type="EMBL" id="TZG28997.1"/>
    </source>
</evidence>
<keyword evidence="1 5" id="KW-0489">Methyltransferase</keyword>
<sequence length="397" mass="41762">MTPQARAQAAIDLLDEIVASARDAGAAADTLIARYFKTRRYAGSKDRRAVRELVYRAIRRAGERPVDGRAALVGLAREDAALAALFDGSPHCPAPIAPDEAGSPAAALPAWLAAKVAPILGETGQLALLERASLDLRVNSARTTRDAMLAALPEAKPTAHSPVGLRLPEGTKVEASIEWAQGLVEIQDEGSQLISLATRAGPGMTVLDLCAGAGGKTLALAAMMQGGGRLIAADTDRSRLARLAPRAERAGAAGIENRLLNPNREGDAVADLVDGCDVVLIDAPCSGTGTWRRNPEARWRLTPDRLARLTAIQSHLLDIAFTLVKPGGALVYAVCSVLDEEGAGQVQAFVDRMTRTGARVQSDKDLFTAGAYRGPGKLLTPEMDGTDGFFVARLIKA</sequence>
<dbReference type="GO" id="GO:0001510">
    <property type="term" value="P:RNA methylation"/>
    <property type="evidence" value="ECO:0007669"/>
    <property type="project" value="InterPro"/>
</dbReference>
<comment type="caution">
    <text evidence="5">Lacks conserved residue(s) required for the propagation of feature annotation.</text>
</comment>
<dbReference type="Proteomes" id="UP000322077">
    <property type="component" value="Unassembled WGS sequence"/>
</dbReference>
<dbReference type="EMBL" id="VTOU01000001">
    <property type="protein sequence ID" value="TZG28997.1"/>
    <property type="molecule type" value="Genomic_DNA"/>
</dbReference>
<proteinExistence type="inferred from homology"/>
<dbReference type="PRINTS" id="PR02008">
    <property type="entry name" value="RCMTFAMILY"/>
</dbReference>
<dbReference type="RefSeq" id="WP_149520659.1">
    <property type="nucleotide sequence ID" value="NZ_VTOU01000001.1"/>
</dbReference>
<keyword evidence="8" id="KW-1185">Reference proteome</keyword>
<evidence type="ECO:0000256" key="5">
    <source>
        <dbReference type="PROSITE-ProRule" id="PRU01023"/>
    </source>
</evidence>
<dbReference type="InterPro" id="IPR023267">
    <property type="entry name" value="RCMT"/>
</dbReference>
<evidence type="ECO:0000256" key="3">
    <source>
        <dbReference type="ARBA" id="ARBA00022691"/>
    </source>
</evidence>
<keyword evidence="2 5" id="KW-0808">Transferase</keyword>
<comment type="caution">
    <text evidence="7">The sequence shown here is derived from an EMBL/GenBank/DDBJ whole genome shotgun (WGS) entry which is preliminary data.</text>
</comment>
<reference evidence="7 8" key="1">
    <citation type="submission" date="2019-08" db="EMBL/GenBank/DDBJ databases">
        <authorList>
            <person name="Wang G."/>
            <person name="Xu Z."/>
        </authorList>
    </citation>
    <scope>NUCLEOTIDE SEQUENCE [LARGE SCALE GENOMIC DNA]</scope>
    <source>
        <strain evidence="7 8">ZX</strain>
    </source>
</reference>
<dbReference type="GO" id="GO:0003723">
    <property type="term" value="F:RNA binding"/>
    <property type="evidence" value="ECO:0007669"/>
    <property type="project" value="UniProtKB-UniRule"/>
</dbReference>
<evidence type="ECO:0000256" key="1">
    <source>
        <dbReference type="ARBA" id="ARBA00022603"/>
    </source>
</evidence>
<dbReference type="PANTHER" id="PTHR22807:SF53">
    <property type="entry name" value="RIBOSOMAL RNA SMALL SUBUNIT METHYLTRANSFERASE B-RELATED"/>
    <property type="match status" value="1"/>
</dbReference>
<dbReference type="AlphaFoldDB" id="A0A5D9CCD8"/>
<feature type="binding site" evidence="5">
    <location>
        <position position="282"/>
    </location>
    <ligand>
        <name>S-adenosyl-L-methionine</name>
        <dbReference type="ChEBI" id="CHEBI:59789"/>
    </ligand>
</feature>
<dbReference type="Gene3D" id="3.40.50.150">
    <property type="entry name" value="Vaccinia Virus protein VP39"/>
    <property type="match status" value="1"/>
</dbReference>
<keyword evidence="3 5" id="KW-0949">S-adenosyl-L-methionine</keyword>
<evidence type="ECO:0000256" key="2">
    <source>
        <dbReference type="ARBA" id="ARBA00022679"/>
    </source>
</evidence>
<dbReference type="GO" id="GO:0008173">
    <property type="term" value="F:RNA methyltransferase activity"/>
    <property type="evidence" value="ECO:0007669"/>
    <property type="project" value="InterPro"/>
</dbReference>
<dbReference type="PROSITE" id="PS51686">
    <property type="entry name" value="SAM_MT_RSMB_NOP"/>
    <property type="match status" value="1"/>
</dbReference>
<name>A0A5D9CCD8_9SPHN</name>
<dbReference type="PANTHER" id="PTHR22807">
    <property type="entry name" value="NOP2 YEAST -RELATED NOL1/NOP2/FMU SUN DOMAIN-CONTAINING"/>
    <property type="match status" value="1"/>
</dbReference>
<organism evidence="7 8">
    <name type="scientific">Sphingomonas montanisoli</name>
    <dbReference type="NCBI Taxonomy" id="2606412"/>
    <lineage>
        <taxon>Bacteria</taxon>
        <taxon>Pseudomonadati</taxon>
        <taxon>Pseudomonadota</taxon>
        <taxon>Alphaproteobacteria</taxon>
        <taxon>Sphingomonadales</taxon>
        <taxon>Sphingomonadaceae</taxon>
        <taxon>Sphingomonas</taxon>
    </lineage>
</organism>
<evidence type="ECO:0000256" key="4">
    <source>
        <dbReference type="ARBA" id="ARBA00022884"/>
    </source>
</evidence>
<protein>
    <submittedName>
        <fullName evidence="7">RsmB/NOP family class I SAM-dependent RNA methyltransferase</fullName>
    </submittedName>
</protein>
<evidence type="ECO:0000313" key="8">
    <source>
        <dbReference type="Proteomes" id="UP000322077"/>
    </source>
</evidence>
<feature type="domain" description="SAM-dependent MTase RsmB/NOP-type" evidence="6">
    <location>
        <begin position="112"/>
        <end position="397"/>
    </location>
</feature>
<dbReference type="InterPro" id="IPR001678">
    <property type="entry name" value="MeTrfase_RsmB-F_NOP2_dom"/>
</dbReference>
<dbReference type="InterPro" id="IPR049560">
    <property type="entry name" value="MeTrfase_RsmB-F_NOP2_cat"/>
</dbReference>
<gene>
    <name evidence="7" type="ORF">FYJ91_02325</name>
</gene>
<feature type="active site" description="Nucleophile" evidence="5">
    <location>
        <position position="335"/>
    </location>
</feature>
<comment type="similarity">
    <text evidence="5">Belongs to the class I-like SAM-binding methyltransferase superfamily. RsmB/NOP family.</text>
</comment>
<keyword evidence="4 5" id="KW-0694">RNA-binding</keyword>
<dbReference type="SUPFAM" id="SSF53335">
    <property type="entry name" value="S-adenosyl-L-methionine-dependent methyltransferases"/>
    <property type="match status" value="1"/>
</dbReference>
<evidence type="ECO:0000259" key="6">
    <source>
        <dbReference type="PROSITE" id="PS51686"/>
    </source>
</evidence>
<dbReference type="Pfam" id="PF01189">
    <property type="entry name" value="Methyltr_RsmB-F"/>
    <property type="match status" value="1"/>
</dbReference>